<keyword evidence="2" id="KW-1185">Reference proteome</keyword>
<dbReference type="Proteomes" id="UP000005631">
    <property type="component" value="Chromosome"/>
</dbReference>
<evidence type="ECO:0000313" key="1">
    <source>
        <dbReference type="EMBL" id="AEV31762.1"/>
    </source>
</evidence>
<sequence length="172" mass="19614">MTLKQRIRNYSLKKLGKNAGANAAYPGFISVKRFAIVFEKGAADKDVLDFAKKLKAEGKDVELLAFIPRKRKEITEQQTYEYFCKDDVNWYGKPSAEVLSTFIKQDFDVLISLNDKDQSPIQFLTIAGKANFTIGLKSSTLKVLDLQVARPKGDDFLPVFKEVDFYLRFINK</sequence>
<dbReference type="Pfam" id="PF21857">
    <property type="entry name" value="DUF6913"/>
    <property type="match status" value="1"/>
</dbReference>
<accession>G8R1M3</accession>
<dbReference type="eggNOG" id="ENOG5033GHZ">
    <property type="taxonomic scope" value="Bacteria"/>
</dbReference>
<dbReference type="HOGENOM" id="CLU_1553749_0_0_10"/>
<proteinExistence type="predicted"/>
<name>G8R1M3_OWEHD</name>
<dbReference type="AlphaFoldDB" id="G8R1M3"/>
<gene>
    <name evidence="1" type="ordered locus">Oweho_0749</name>
</gene>
<dbReference type="OrthoDB" id="1430532at2"/>
<protein>
    <submittedName>
        <fullName evidence="1">Uncharacterized protein</fullName>
    </submittedName>
</protein>
<dbReference type="STRING" id="926562.Oweho_0749"/>
<evidence type="ECO:0000313" key="2">
    <source>
        <dbReference type="Proteomes" id="UP000005631"/>
    </source>
</evidence>
<dbReference type="InterPro" id="IPR054207">
    <property type="entry name" value="DUF6913"/>
</dbReference>
<reference evidence="1 2" key="1">
    <citation type="journal article" date="2012" name="Stand. Genomic Sci.">
        <title>Genome sequence of the orange-pigmented seawater bacterium Owenweeksia hongkongensis type strain (UST20020801(T)).</title>
        <authorList>
            <person name="Riedel T."/>
            <person name="Held B."/>
            <person name="Nolan M."/>
            <person name="Lucas S."/>
            <person name="Lapidus A."/>
            <person name="Tice H."/>
            <person name="Del Rio T.G."/>
            <person name="Cheng J.F."/>
            <person name="Han C."/>
            <person name="Tapia R."/>
            <person name="Goodwin L.A."/>
            <person name="Pitluck S."/>
            <person name="Liolios K."/>
            <person name="Mavromatis K."/>
            <person name="Pagani I."/>
            <person name="Ivanova N."/>
            <person name="Mikhailova N."/>
            <person name="Pati A."/>
            <person name="Chen A."/>
            <person name="Palaniappan K."/>
            <person name="Rohde M."/>
            <person name="Tindall B.J."/>
            <person name="Detter J.C."/>
            <person name="Goker M."/>
            <person name="Woyke T."/>
            <person name="Bristow J."/>
            <person name="Eisen J.A."/>
            <person name="Markowitz V."/>
            <person name="Hugenholtz P."/>
            <person name="Klenk H.P."/>
            <person name="Kyrpides N.C."/>
        </authorList>
    </citation>
    <scope>NUCLEOTIDE SEQUENCE</scope>
    <source>
        <strain evidence="2">DSM 17368 / JCM 12287 / NRRL B-23963</strain>
    </source>
</reference>
<dbReference type="KEGG" id="oho:Oweho_0749"/>
<organism evidence="1 2">
    <name type="scientific">Owenweeksia hongkongensis (strain DSM 17368 / CIP 108786 / JCM 12287 / NRRL B-23963 / UST20020801)</name>
    <dbReference type="NCBI Taxonomy" id="926562"/>
    <lineage>
        <taxon>Bacteria</taxon>
        <taxon>Pseudomonadati</taxon>
        <taxon>Bacteroidota</taxon>
        <taxon>Flavobacteriia</taxon>
        <taxon>Flavobacteriales</taxon>
        <taxon>Owenweeksiaceae</taxon>
        <taxon>Owenweeksia</taxon>
    </lineage>
</organism>
<dbReference type="RefSeq" id="WP_014201123.1">
    <property type="nucleotide sequence ID" value="NC_016599.1"/>
</dbReference>
<dbReference type="EMBL" id="CP003156">
    <property type="protein sequence ID" value="AEV31762.1"/>
    <property type="molecule type" value="Genomic_DNA"/>
</dbReference>